<feature type="domain" description="Chalcone/stilbene synthase N-terminal" evidence="1">
    <location>
        <begin position="3"/>
        <end position="50"/>
    </location>
</feature>
<organism evidence="2 3">
    <name type="scientific">Salix suchowensis</name>
    <dbReference type="NCBI Taxonomy" id="1278906"/>
    <lineage>
        <taxon>Eukaryota</taxon>
        <taxon>Viridiplantae</taxon>
        <taxon>Streptophyta</taxon>
        <taxon>Embryophyta</taxon>
        <taxon>Tracheophyta</taxon>
        <taxon>Spermatophyta</taxon>
        <taxon>Magnoliopsida</taxon>
        <taxon>eudicotyledons</taxon>
        <taxon>Gunneridae</taxon>
        <taxon>Pentapetalae</taxon>
        <taxon>rosids</taxon>
        <taxon>fabids</taxon>
        <taxon>Malpighiales</taxon>
        <taxon>Salicaceae</taxon>
        <taxon>Saliceae</taxon>
        <taxon>Salix</taxon>
    </lineage>
</organism>
<reference evidence="2" key="2">
    <citation type="journal article" date="2023" name="Int. J. Mol. Sci.">
        <title>De Novo Assembly and Annotation of 11 Diverse Shrub Willow (Salix) Genomes Reveals Novel Gene Organization in Sex-Linked Regions.</title>
        <authorList>
            <person name="Hyden B."/>
            <person name="Feng K."/>
            <person name="Yates T.B."/>
            <person name="Jawdy S."/>
            <person name="Cereghino C."/>
            <person name="Smart L.B."/>
            <person name="Muchero W."/>
        </authorList>
    </citation>
    <scope>NUCLEOTIDE SEQUENCE</scope>
    <source>
        <tissue evidence="2">Shoot tip</tissue>
    </source>
</reference>
<evidence type="ECO:0000313" key="3">
    <source>
        <dbReference type="Proteomes" id="UP001141253"/>
    </source>
</evidence>
<dbReference type="PANTHER" id="PTHR11877:SF10">
    <property type="entry name" value="TYPE III POLYKETIDE SYNTHASE B"/>
    <property type="match status" value="1"/>
</dbReference>
<evidence type="ECO:0000259" key="1">
    <source>
        <dbReference type="Pfam" id="PF00195"/>
    </source>
</evidence>
<dbReference type="Pfam" id="PF00195">
    <property type="entry name" value="Chal_sti_synt_N"/>
    <property type="match status" value="2"/>
</dbReference>
<dbReference type="InterPro" id="IPR011141">
    <property type="entry name" value="Polyketide_synthase_type-III"/>
</dbReference>
<dbReference type="Gene3D" id="3.40.47.10">
    <property type="match status" value="1"/>
</dbReference>
<dbReference type="EMBL" id="JAPFFI010000008">
    <property type="protein sequence ID" value="KAJ6386021.1"/>
    <property type="molecule type" value="Genomic_DNA"/>
</dbReference>
<keyword evidence="3" id="KW-1185">Reference proteome</keyword>
<feature type="domain" description="Chalcone/stilbene synthase N-terminal" evidence="1">
    <location>
        <begin position="51"/>
        <end position="139"/>
    </location>
</feature>
<sequence length="184" mass="19895">MKANPGKATILALGKAFPHQLFMQEFLVDEYLKNTNRDDLELKQKLTRLCGDLYLVGGLGLCPETQRVMLYFAGCSGGVAGLRVAKDIAENNLVSRVLLATSETTIIGIKPPSADRPYDLVGVTLLGDGTRAVIVGTHPIPVTESPLFELHTAIQNFLPNTEKTVDGTLTEEGLKITLRDSVTS</sequence>
<name>A0ABQ9BM91_9ROSI</name>
<protein>
    <recommendedName>
        <fullName evidence="1">Chalcone/stilbene synthase N-terminal domain-containing protein</fullName>
    </recommendedName>
</protein>
<gene>
    <name evidence="2" type="ORF">OIU77_029060</name>
</gene>
<dbReference type="PANTHER" id="PTHR11877">
    <property type="entry name" value="HYDROXYMETHYLGLUTARYL-COA SYNTHASE"/>
    <property type="match status" value="1"/>
</dbReference>
<proteinExistence type="predicted"/>
<dbReference type="Proteomes" id="UP001141253">
    <property type="component" value="Chromosome 9"/>
</dbReference>
<reference evidence="2" key="1">
    <citation type="submission" date="2022-10" db="EMBL/GenBank/DDBJ databases">
        <authorList>
            <person name="Hyden B.L."/>
            <person name="Feng K."/>
            <person name="Yates T."/>
            <person name="Jawdy S."/>
            <person name="Smart L.B."/>
            <person name="Muchero W."/>
        </authorList>
    </citation>
    <scope>NUCLEOTIDE SEQUENCE</scope>
    <source>
        <tissue evidence="2">Shoot tip</tissue>
    </source>
</reference>
<comment type="caution">
    <text evidence="2">The sequence shown here is derived from an EMBL/GenBank/DDBJ whole genome shotgun (WGS) entry which is preliminary data.</text>
</comment>
<dbReference type="SUPFAM" id="SSF53901">
    <property type="entry name" value="Thiolase-like"/>
    <property type="match status" value="1"/>
</dbReference>
<evidence type="ECO:0000313" key="2">
    <source>
        <dbReference type="EMBL" id="KAJ6386021.1"/>
    </source>
</evidence>
<accession>A0ABQ9BM91</accession>
<dbReference type="InterPro" id="IPR001099">
    <property type="entry name" value="Chalcone/stilbene_synt_N"/>
</dbReference>
<dbReference type="InterPro" id="IPR016039">
    <property type="entry name" value="Thiolase-like"/>
</dbReference>